<dbReference type="EMBL" id="JBJJXI010000049">
    <property type="protein sequence ID" value="KAL3401088.1"/>
    <property type="molecule type" value="Genomic_DNA"/>
</dbReference>
<name>A0ABD2X831_9HYME</name>
<accession>A0ABD2X831</accession>
<reference evidence="2 3" key="1">
    <citation type="journal article" date="2024" name="bioRxiv">
        <title>A reference genome for Trichogramma kaykai: A tiny desert-dwelling parasitoid wasp with competing sex-ratio distorters.</title>
        <authorList>
            <person name="Culotta J."/>
            <person name="Lindsey A.R."/>
        </authorList>
    </citation>
    <scope>NUCLEOTIDE SEQUENCE [LARGE SCALE GENOMIC DNA]</scope>
    <source>
        <strain evidence="2 3">KSX58</strain>
    </source>
</reference>
<comment type="caution">
    <text evidence="2">The sequence shown here is derived from an EMBL/GenBank/DDBJ whole genome shotgun (WGS) entry which is preliminary data.</text>
</comment>
<dbReference type="AlphaFoldDB" id="A0ABD2X831"/>
<evidence type="ECO:0000313" key="3">
    <source>
        <dbReference type="Proteomes" id="UP001627154"/>
    </source>
</evidence>
<sequence>MHSASPINIHLWQMNINRLHTGEVYAHGQADDAVQDGSETLQLLWMSRPPLVNVHMIHNTLGMHHRRIYIYKGDPHIMRASPRITGSRLAGADDRAGHTGPGGAFTFKK</sequence>
<protein>
    <submittedName>
        <fullName evidence="2">Uncharacterized protein</fullName>
    </submittedName>
</protein>
<proteinExistence type="predicted"/>
<feature type="region of interest" description="Disordered" evidence="1">
    <location>
        <begin position="88"/>
        <end position="109"/>
    </location>
</feature>
<keyword evidence="3" id="KW-1185">Reference proteome</keyword>
<gene>
    <name evidence="2" type="ORF">TKK_005720</name>
</gene>
<evidence type="ECO:0000313" key="2">
    <source>
        <dbReference type="EMBL" id="KAL3401088.1"/>
    </source>
</evidence>
<evidence type="ECO:0000256" key="1">
    <source>
        <dbReference type="SAM" id="MobiDB-lite"/>
    </source>
</evidence>
<dbReference type="Proteomes" id="UP001627154">
    <property type="component" value="Unassembled WGS sequence"/>
</dbReference>
<organism evidence="2 3">
    <name type="scientific">Trichogramma kaykai</name>
    <dbReference type="NCBI Taxonomy" id="54128"/>
    <lineage>
        <taxon>Eukaryota</taxon>
        <taxon>Metazoa</taxon>
        <taxon>Ecdysozoa</taxon>
        <taxon>Arthropoda</taxon>
        <taxon>Hexapoda</taxon>
        <taxon>Insecta</taxon>
        <taxon>Pterygota</taxon>
        <taxon>Neoptera</taxon>
        <taxon>Endopterygota</taxon>
        <taxon>Hymenoptera</taxon>
        <taxon>Apocrita</taxon>
        <taxon>Proctotrupomorpha</taxon>
        <taxon>Chalcidoidea</taxon>
        <taxon>Trichogrammatidae</taxon>
        <taxon>Trichogramma</taxon>
    </lineage>
</organism>